<evidence type="ECO:0000256" key="2">
    <source>
        <dbReference type="ARBA" id="ARBA00006727"/>
    </source>
</evidence>
<feature type="transmembrane region" description="Helical" evidence="4">
    <location>
        <begin position="45"/>
        <end position="65"/>
    </location>
</feature>
<keyword evidence="4" id="KW-0812">Transmembrane</keyword>
<feature type="transmembrane region" description="Helical" evidence="4">
    <location>
        <begin position="176"/>
        <end position="197"/>
    </location>
</feature>
<organism evidence="6 7">
    <name type="scientific">Pseudogymnoascus verrucosus</name>
    <dbReference type="NCBI Taxonomy" id="342668"/>
    <lineage>
        <taxon>Eukaryota</taxon>
        <taxon>Fungi</taxon>
        <taxon>Dikarya</taxon>
        <taxon>Ascomycota</taxon>
        <taxon>Pezizomycotina</taxon>
        <taxon>Leotiomycetes</taxon>
        <taxon>Thelebolales</taxon>
        <taxon>Thelebolaceae</taxon>
        <taxon>Pseudogymnoascus</taxon>
    </lineage>
</organism>
<feature type="transmembrane region" description="Helical" evidence="4">
    <location>
        <begin position="119"/>
        <end position="136"/>
    </location>
</feature>
<dbReference type="AlphaFoldDB" id="A0A1B8GHF5"/>
<reference evidence="7" key="2">
    <citation type="journal article" date="2018" name="Nat. Commun.">
        <title>Extreme sensitivity to ultraviolet light in the fungal pathogen causing white-nose syndrome of bats.</title>
        <authorList>
            <person name="Palmer J.M."/>
            <person name="Drees K.P."/>
            <person name="Foster J.T."/>
            <person name="Lindner D.L."/>
        </authorList>
    </citation>
    <scope>NUCLEOTIDE SEQUENCE [LARGE SCALE GENOMIC DNA]</scope>
    <source>
        <strain evidence="7">UAMH 10579</strain>
    </source>
</reference>
<dbReference type="GO" id="GO:0022857">
    <property type="term" value="F:transmembrane transporter activity"/>
    <property type="evidence" value="ECO:0007669"/>
    <property type="project" value="InterPro"/>
</dbReference>
<dbReference type="Gene3D" id="1.20.1250.20">
    <property type="entry name" value="MFS general substrate transporter like domains"/>
    <property type="match status" value="1"/>
</dbReference>
<protein>
    <recommendedName>
        <fullName evidence="5">Major facilitator superfamily (MFS) profile domain-containing protein</fullName>
    </recommendedName>
</protein>
<feature type="domain" description="Major facilitator superfamily (MFS) profile" evidence="5">
    <location>
        <begin position="249"/>
        <end position="447"/>
    </location>
</feature>
<dbReference type="InterPro" id="IPR036259">
    <property type="entry name" value="MFS_trans_sf"/>
</dbReference>
<sequence>MNSSSDIAMGELRERHVESGNSPSSEEEQTALVITPRRADRGKDAWLFLAASTVIEALVWGFSFSFGVFQDYYSTHKPFAGATNIATISTTSTGIMYMAGLLLFPAYKTWPNLADRSKWVGLPLMATALIAASFANSVNHLLLTQGVMFALGGSVVYYPALAFVDGWFIERKGLAFGIMWGGSGAAGLCIPFTINWLLHAYGFRNTLRIWAVVITVISAPLIYFLRARIPPSQTRQPVRQGLGFLRTKTFWLLQMGLTMESLGYFIPSIYLPTFARSLGYGPSIGTLLVALVNASSVPSTILLGMLIDRFHVTTVVIISTVGAVLSVFLFWGFSDALPLLIVFSILYGLFAGGFVTTISGIVKAVKGLDETTDVGTLLGILSAGRGIGAVASGPLSEALLSSRPWQGKATLAYGTGYGGLIVFTGITAAVGGVSFLGKKLGWMKERV</sequence>
<feature type="transmembrane region" description="Helical" evidence="4">
    <location>
        <begin position="209"/>
        <end position="229"/>
    </location>
</feature>
<evidence type="ECO:0000259" key="5">
    <source>
        <dbReference type="PROSITE" id="PS50850"/>
    </source>
</evidence>
<reference evidence="6 7" key="1">
    <citation type="submission" date="2016-03" db="EMBL/GenBank/DDBJ databases">
        <title>Comparative genomics of Pseudogymnoascus destructans, the fungus causing white-nose syndrome of bats.</title>
        <authorList>
            <person name="Palmer J.M."/>
            <person name="Drees K.P."/>
            <person name="Foster J.T."/>
            <person name="Lindner D.L."/>
        </authorList>
    </citation>
    <scope>NUCLEOTIDE SEQUENCE [LARGE SCALE GENOMIC DNA]</scope>
    <source>
        <strain evidence="6 7">UAMH 10579</strain>
    </source>
</reference>
<dbReference type="Proteomes" id="UP000091956">
    <property type="component" value="Unassembled WGS sequence"/>
</dbReference>
<dbReference type="InterPro" id="IPR050327">
    <property type="entry name" value="Proton-linked_MCT"/>
</dbReference>
<accession>A0A1B8GHF5</accession>
<feature type="transmembrane region" description="Helical" evidence="4">
    <location>
        <begin position="339"/>
        <end position="362"/>
    </location>
</feature>
<feature type="transmembrane region" description="Helical" evidence="4">
    <location>
        <begin position="374"/>
        <end position="395"/>
    </location>
</feature>
<feature type="transmembrane region" description="Helical" evidence="4">
    <location>
        <begin position="142"/>
        <end position="164"/>
    </location>
</feature>
<comment type="subcellular location">
    <subcellularLocation>
        <location evidence="1">Membrane</location>
        <topology evidence="1">Multi-pass membrane protein</topology>
    </subcellularLocation>
</comment>
<feature type="transmembrane region" description="Helical" evidence="4">
    <location>
        <begin position="250"/>
        <end position="271"/>
    </location>
</feature>
<dbReference type="InterPro" id="IPR011701">
    <property type="entry name" value="MFS"/>
</dbReference>
<evidence type="ECO:0000256" key="3">
    <source>
        <dbReference type="SAM" id="MobiDB-lite"/>
    </source>
</evidence>
<evidence type="ECO:0000256" key="1">
    <source>
        <dbReference type="ARBA" id="ARBA00004141"/>
    </source>
</evidence>
<dbReference type="SUPFAM" id="SSF103473">
    <property type="entry name" value="MFS general substrate transporter"/>
    <property type="match status" value="1"/>
</dbReference>
<evidence type="ECO:0000256" key="4">
    <source>
        <dbReference type="SAM" id="Phobius"/>
    </source>
</evidence>
<dbReference type="PANTHER" id="PTHR11360">
    <property type="entry name" value="MONOCARBOXYLATE TRANSPORTER"/>
    <property type="match status" value="1"/>
</dbReference>
<dbReference type="GO" id="GO:0016020">
    <property type="term" value="C:membrane"/>
    <property type="evidence" value="ECO:0007669"/>
    <property type="project" value="UniProtKB-SubCell"/>
</dbReference>
<dbReference type="PROSITE" id="PS50850">
    <property type="entry name" value="MFS"/>
    <property type="match status" value="1"/>
</dbReference>
<keyword evidence="4" id="KW-0472">Membrane</keyword>
<keyword evidence="7" id="KW-1185">Reference proteome</keyword>
<gene>
    <name evidence="6" type="ORF">VE01_07594</name>
</gene>
<feature type="region of interest" description="Disordered" evidence="3">
    <location>
        <begin position="1"/>
        <end position="30"/>
    </location>
</feature>
<feature type="transmembrane region" description="Helical" evidence="4">
    <location>
        <begin position="283"/>
        <end position="307"/>
    </location>
</feature>
<evidence type="ECO:0000313" key="7">
    <source>
        <dbReference type="Proteomes" id="UP000091956"/>
    </source>
</evidence>
<proteinExistence type="inferred from homology"/>
<evidence type="ECO:0000313" key="6">
    <source>
        <dbReference type="EMBL" id="OBT95248.1"/>
    </source>
</evidence>
<dbReference type="Pfam" id="PF07690">
    <property type="entry name" value="MFS_1"/>
    <property type="match status" value="1"/>
</dbReference>
<feature type="transmembrane region" description="Helical" evidence="4">
    <location>
        <begin position="415"/>
        <end position="436"/>
    </location>
</feature>
<dbReference type="OrthoDB" id="2213137at2759"/>
<comment type="similarity">
    <text evidence="2">Belongs to the major facilitator superfamily. Monocarboxylate porter (TC 2.A.1.13) family.</text>
</comment>
<dbReference type="GeneID" id="28840980"/>
<dbReference type="PANTHER" id="PTHR11360:SF287">
    <property type="entry name" value="MFS MONOCARBOXYLATE TRANSPORTER"/>
    <property type="match status" value="1"/>
</dbReference>
<keyword evidence="4" id="KW-1133">Transmembrane helix</keyword>
<feature type="transmembrane region" description="Helical" evidence="4">
    <location>
        <begin position="314"/>
        <end position="333"/>
    </location>
</feature>
<dbReference type="EMBL" id="KV460237">
    <property type="protein sequence ID" value="OBT95248.1"/>
    <property type="molecule type" value="Genomic_DNA"/>
</dbReference>
<feature type="transmembrane region" description="Helical" evidence="4">
    <location>
        <begin position="85"/>
        <end position="107"/>
    </location>
</feature>
<dbReference type="InterPro" id="IPR020846">
    <property type="entry name" value="MFS_dom"/>
</dbReference>
<name>A0A1B8GHF5_9PEZI</name>
<dbReference type="RefSeq" id="XP_018128981.1">
    <property type="nucleotide sequence ID" value="XM_018277027.2"/>
</dbReference>